<dbReference type="CDD" id="cd00077">
    <property type="entry name" value="HDc"/>
    <property type="match status" value="1"/>
</dbReference>
<evidence type="ECO:0000313" key="2">
    <source>
        <dbReference type="EMBL" id="GEQ75744.1"/>
    </source>
</evidence>
<dbReference type="InterPro" id="IPR037522">
    <property type="entry name" value="HD_GYP_dom"/>
</dbReference>
<dbReference type="PANTHER" id="PTHR43155">
    <property type="entry name" value="CYCLIC DI-GMP PHOSPHODIESTERASE PA4108-RELATED"/>
    <property type="match status" value="1"/>
</dbReference>
<dbReference type="PANTHER" id="PTHR43155:SF2">
    <property type="entry name" value="CYCLIC DI-GMP PHOSPHODIESTERASE PA4108"/>
    <property type="match status" value="1"/>
</dbReference>
<dbReference type="InterPro" id="IPR006675">
    <property type="entry name" value="HDIG_dom"/>
</dbReference>
<comment type="caution">
    <text evidence="2">The sequence shown here is derived from an EMBL/GenBank/DDBJ whole genome shotgun (WGS) entry which is preliminary data.</text>
</comment>
<dbReference type="GO" id="GO:0008081">
    <property type="term" value="F:phosphoric diester hydrolase activity"/>
    <property type="evidence" value="ECO:0007669"/>
    <property type="project" value="UniProtKB-ARBA"/>
</dbReference>
<protein>
    <submittedName>
        <fullName evidence="2">HD family phosphohydrolase</fullName>
    </submittedName>
</protein>
<dbReference type="Pfam" id="PF11871">
    <property type="entry name" value="DUF3391"/>
    <property type="match status" value="1"/>
</dbReference>
<dbReference type="AlphaFoldDB" id="A0A5A7MFP4"/>
<reference evidence="2 3" key="1">
    <citation type="journal article" date="2019" name="Microbiol. Resour. Announc.">
        <title>Draft Genome Sequence of Comamonas testosteroni TA441, a Bacterium That Has a Cryptic Phenol Degradation Gene Cluster.</title>
        <authorList>
            <person name="Arai H."/>
            <person name="Ishii M."/>
        </authorList>
    </citation>
    <scope>NUCLEOTIDE SEQUENCE [LARGE SCALE GENOMIC DNA]</scope>
    <source>
        <strain evidence="2 3">TA441</strain>
    </source>
</reference>
<proteinExistence type="predicted"/>
<evidence type="ECO:0000313" key="3">
    <source>
        <dbReference type="Proteomes" id="UP000323105"/>
    </source>
</evidence>
<gene>
    <name evidence="2" type="ORF">CTTA_2749</name>
</gene>
<dbReference type="InterPro" id="IPR003607">
    <property type="entry name" value="HD/PDEase_dom"/>
</dbReference>
<dbReference type="PROSITE" id="PS51832">
    <property type="entry name" value="HD_GYP"/>
    <property type="match status" value="1"/>
</dbReference>
<accession>A0A5A7MFP4</accession>
<dbReference type="InterPro" id="IPR021812">
    <property type="entry name" value="DUF3391"/>
</dbReference>
<dbReference type="EMBL" id="BKBW01000004">
    <property type="protein sequence ID" value="GEQ75744.1"/>
    <property type="molecule type" value="Genomic_DNA"/>
</dbReference>
<evidence type="ECO:0000259" key="1">
    <source>
        <dbReference type="PROSITE" id="PS51832"/>
    </source>
</evidence>
<name>A0A5A7MFP4_COMTE</name>
<dbReference type="Gene3D" id="1.10.3210.10">
    <property type="entry name" value="Hypothetical protein af1432"/>
    <property type="match status" value="1"/>
</dbReference>
<feature type="domain" description="HD-GYP" evidence="1">
    <location>
        <begin position="137"/>
        <end position="336"/>
    </location>
</feature>
<dbReference type="Proteomes" id="UP000323105">
    <property type="component" value="Unassembled WGS sequence"/>
</dbReference>
<keyword evidence="2" id="KW-0378">Hydrolase</keyword>
<organism evidence="2 3">
    <name type="scientific">Comamonas testosteroni</name>
    <name type="common">Pseudomonas testosteroni</name>
    <dbReference type="NCBI Taxonomy" id="285"/>
    <lineage>
        <taxon>Bacteria</taxon>
        <taxon>Pseudomonadati</taxon>
        <taxon>Pseudomonadota</taxon>
        <taxon>Betaproteobacteria</taxon>
        <taxon>Burkholderiales</taxon>
        <taxon>Comamonadaceae</taxon>
        <taxon>Comamonas</taxon>
    </lineage>
</organism>
<dbReference type="SUPFAM" id="SSF109604">
    <property type="entry name" value="HD-domain/PDEase-like"/>
    <property type="match status" value="1"/>
</dbReference>
<sequence>MCVALKVNRFVAIDIGQLRIGMYVHLETGWLRHPFPVSSFKIVNDEQLQTLRTLKLKAVQVDLSRSDLESAAAPPAADPQLIPPPPENDAHAWRNSILSVQSRFLGAVSVFDDVQALLPANPGKARTTTDMLVAQQVVKLAQARDLSLHLLADTGGATFGVHGVNVSVLSLLLGKTLGLCDDVLKDLGSAALLHDIGKPGLEISASANALNQGSGRTPLRETVYARHVGESVALALSMGYPPSVTTAIAQHHEWADGSGFPLGLLAEDMDIAGQILALVNNFERLCNLPLQGNEMTPHEAMAALYGQYRQRYAPDVLKAFVQTLGVYPPGSLVELSDGRMGVVVSVNTSQSLKPQVLTYDMQAPQKLRFVDLLEYVGLGIRRGLTRNQLSRNALEALQPQRRLCYFFDSSAAPAAEKDLA</sequence>
<dbReference type="Pfam" id="PF13487">
    <property type="entry name" value="HD_5"/>
    <property type="match status" value="1"/>
</dbReference>
<dbReference type="NCBIfam" id="TIGR00277">
    <property type="entry name" value="HDIG"/>
    <property type="match status" value="1"/>
</dbReference>